<dbReference type="EMBL" id="JAEKJY010000003">
    <property type="protein sequence ID" value="MBN8235797.1"/>
    <property type="molecule type" value="Genomic_DNA"/>
</dbReference>
<comment type="caution">
    <text evidence="1">The sequence shown here is derived from an EMBL/GenBank/DDBJ whole genome shotgun (WGS) entry which is preliminary data.</text>
</comment>
<dbReference type="RefSeq" id="WP_206933953.1">
    <property type="nucleotide sequence ID" value="NZ_JAEKJY010000003.1"/>
</dbReference>
<evidence type="ECO:0000313" key="2">
    <source>
        <dbReference type="Proteomes" id="UP000663970"/>
    </source>
</evidence>
<keyword evidence="2" id="KW-1185">Reference proteome</keyword>
<organism evidence="1 2">
    <name type="scientific">Halobacillus kuroshimensis</name>
    <dbReference type="NCBI Taxonomy" id="302481"/>
    <lineage>
        <taxon>Bacteria</taxon>
        <taxon>Bacillati</taxon>
        <taxon>Bacillota</taxon>
        <taxon>Bacilli</taxon>
        <taxon>Bacillales</taxon>
        <taxon>Bacillaceae</taxon>
        <taxon>Halobacillus</taxon>
    </lineage>
</organism>
<dbReference type="Proteomes" id="UP000663970">
    <property type="component" value="Unassembled WGS sequence"/>
</dbReference>
<sequence length="76" mass="8508">MAQPLRVRFRANDNHSHGENVLPFKKGGHRVCDPAGRRRMTGKVSLQSWMVQRNKETLAASIAAAFSFLGWNKNGT</sequence>
<protein>
    <submittedName>
        <fullName evidence="1">Uncharacterized protein</fullName>
    </submittedName>
</protein>
<evidence type="ECO:0000313" key="1">
    <source>
        <dbReference type="EMBL" id="MBN8235797.1"/>
    </source>
</evidence>
<name>A0ABS3DWU9_9BACI</name>
<gene>
    <name evidence="1" type="ORF">JF544_11090</name>
</gene>
<reference evidence="1 2" key="1">
    <citation type="submission" date="2020-12" db="EMBL/GenBank/DDBJ databases">
        <title>Oil enriched cultivation method for isolating marine PHA-producing bacteria.</title>
        <authorList>
            <person name="Zheng W."/>
            <person name="Yu S."/>
            <person name="Huang Y."/>
        </authorList>
    </citation>
    <scope>NUCLEOTIDE SEQUENCE [LARGE SCALE GENOMIC DNA]</scope>
    <source>
        <strain evidence="1 2">SY-2-6</strain>
    </source>
</reference>
<proteinExistence type="predicted"/>
<accession>A0ABS3DWU9</accession>